<name>A0A2R6B1C1_9ARCH</name>
<feature type="domain" description="Transcription regulator TrmB N-terminal" evidence="1">
    <location>
        <begin position="17"/>
        <end position="70"/>
    </location>
</feature>
<dbReference type="Proteomes" id="UP000240490">
    <property type="component" value="Unassembled WGS sequence"/>
</dbReference>
<dbReference type="Gene3D" id="1.10.10.10">
    <property type="entry name" value="Winged helix-like DNA-binding domain superfamily/Winged helix DNA-binding domain"/>
    <property type="match status" value="1"/>
</dbReference>
<dbReference type="Pfam" id="PF01978">
    <property type="entry name" value="TrmB"/>
    <property type="match status" value="1"/>
</dbReference>
<dbReference type="InterPro" id="IPR002831">
    <property type="entry name" value="Tscrpt_reg_TrmB_N"/>
</dbReference>
<evidence type="ECO:0000259" key="1">
    <source>
        <dbReference type="Pfam" id="PF01978"/>
    </source>
</evidence>
<gene>
    <name evidence="2" type="ORF">B9Q08_01405</name>
</gene>
<reference evidence="2 3" key="1">
    <citation type="submission" date="2017-04" db="EMBL/GenBank/DDBJ databases">
        <title>Novel microbial lineages endemic to geothermal iron-oxide mats fill important gaps in the evolutionary history of Archaea.</title>
        <authorList>
            <person name="Jay Z.J."/>
            <person name="Beam J.P."/>
            <person name="Dlakic M."/>
            <person name="Rusch D.B."/>
            <person name="Kozubal M.A."/>
            <person name="Inskeep W.P."/>
        </authorList>
    </citation>
    <scope>NUCLEOTIDE SEQUENCE [LARGE SCALE GENOMIC DNA]</scope>
    <source>
        <strain evidence="2">ECH_B_SAG-M15</strain>
    </source>
</reference>
<dbReference type="InterPro" id="IPR051797">
    <property type="entry name" value="TrmB-like"/>
</dbReference>
<comment type="caution">
    <text evidence="2">The sequence shown here is derived from an EMBL/GenBank/DDBJ whole genome shotgun (WGS) entry which is preliminary data.</text>
</comment>
<dbReference type="PANTHER" id="PTHR34293">
    <property type="entry name" value="HTH-TYPE TRANSCRIPTIONAL REGULATOR TRMBL2"/>
    <property type="match status" value="1"/>
</dbReference>
<dbReference type="SUPFAM" id="SSF46785">
    <property type="entry name" value="Winged helix' DNA-binding domain"/>
    <property type="match status" value="1"/>
</dbReference>
<proteinExistence type="predicted"/>
<organism evidence="2 3">
    <name type="scientific">Candidatus Marsarchaeota G2 archaeon ECH_B_SAG-M15</name>
    <dbReference type="NCBI Taxonomy" id="1978162"/>
    <lineage>
        <taxon>Archaea</taxon>
        <taxon>Candidatus Marsarchaeota</taxon>
        <taxon>Candidatus Marsarchaeota group 2</taxon>
    </lineage>
</organism>
<sequence length="262" mass="28971">MVGCLVEAPLDEIELLRRFFGLNQYEARVYIALLKRPMGLGEVSEAAKIPKPRVYDVVRSLESKGFVRNSGVELQAINPEVALPARRAALRAAFEEEDSKRHQAQIALIDSLKISSGYTLREPVILRGFEQVVALLYQVLPQSTQVMLTLNKALEAKAYFREAVKGAVGTGQQRRIMALIPMDVKLEREDFELIETLGAQVRLTAGVLLDTMVTDTDDVIIGLPDPSSTQSVPVVAVYVKDHAFASSLRDTFKKVWSTASAI</sequence>
<dbReference type="AlphaFoldDB" id="A0A2R6B1C1"/>
<dbReference type="PANTHER" id="PTHR34293:SF1">
    <property type="entry name" value="HTH-TYPE TRANSCRIPTIONAL REGULATOR TRMBL2"/>
    <property type="match status" value="1"/>
</dbReference>
<dbReference type="InterPro" id="IPR036388">
    <property type="entry name" value="WH-like_DNA-bd_sf"/>
</dbReference>
<protein>
    <recommendedName>
        <fullName evidence="1">Transcription regulator TrmB N-terminal domain-containing protein</fullName>
    </recommendedName>
</protein>
<evidence type="ECO:0000313" key="3">
    <source>
        <dbReference type="Proteomes" id="UP000240490"/>
    </source>
</evidence>
<dbReference type="InterPro" id="IPR036390">
    <property type="entry name" value="WH_DNA-bd_sf"/>
</dbReference>
<evidence type="ECO:0000313" key="2">
    <source>
        <dbReference type="EMBL" id="PSN92457.1"/>
    </source>
</evidence>
<dbReference type="EMBL" id="NEXJ01000023">
    <property type="protein sequence ID" value="PSN92457.1"/>
    <property type="molecule type" value="Genomic_DNA"/>
</dbReference>
<accession>A0A2R6B1C1</accession>